<accession>A0A378LQJ0</accession>
<evidence type="ECO:0000313" key="2">
    <source>
        <dbReference type="Proteomes" id="UP000255297"/>
    </source>
</evidence>
<dbReference type="OrthoDB" id="5631790at2"/>
<dbReference type="AlphaFoldDB" id="A0A378LQJ0"/>
<dbReference type="Proteomes" id="UP000255297">
    <property type="component" value="Unassembled WGS sequence"/>
</dbReference>
<organism evidence="1 2">
    <name type="scientific">Legionella wadsworthii</name>
    <dbReference type="NCBI Taxonomy" id="28088"/>
    <lineage>
        <taxon>Bacteria</taxon>
        <taxon>Pseudomonadati</taxon>
        <taxon>Pseudomonadota</taxon>
        <taxon>Gammaproteobacteria</taxon>
        <taxon>Legionellales</taxon>
        <taxon>Legionellaceae</taxon>
        <taxon>Legionella</taxon>
    </lineage>
</organism>
<proteinExistence type="predicted"/>
<dbReference type="RefSeq" id="WP_031563261.1">
    <property type="nucleotide sequence ID" value="NZ_CAAAIS010000002.1"/>
</dbReference>
<dbReference type="EMBL" id="UGPB01000001">
    <property type="protein sequence ID" value="STY28079.1"/>
    <property type="molecule type" value="Genomic_DNA"/>
</dbReference>
<reference evidence="1 2" key="1">
    <citation type="submission" date="2018-06" db="EMBL/GenBank/DDBJ databases">
        <authorList>
            <consortium name="Pathogen Informatics"/>
            <person name="Doyle S."/>
        </authorList>
    </citation>
    <scope>NUCLEOTIDE SEQUENCE [LARGE SCALE GENOMIC DNA]</scope>
    <source>
        <strain evidence="1 2">NCTC11532</strain>
    </source>
</reference>
<keyword evidence="2" id="KW-1185">Reference proteome</keyword>
<name>A0A378LQJ0_9GAMM</name>
<dbReference type="STRING" id="1122170.GCA_000701265_02430"/>
<sequence length="634" mass="74611">MLVQRILDFIKTLEQESKLIPCDARLYVCLVERFSKRKPADELTANDLHFLLACYKSRWDSIFDKEDDYTRHTSTINQHWIDLARELAPSAKINYLKILIPTLTNETDLNDFSSLTETVNLFNFFLGEGGKTLYRKLSFCKHLESRQFELSTYRADGRLSIVTVDELTRLKLCKHTQREVSIDSERFINFWDLLRKKVFVNLGTNGRMPIALLPHLLEIVENYYDFKSKGVNFAFFKKDIKNFFNRMKVFAVADINFLYGTKIEYKEDEQYLMDLFIAMNTANDYKDLEYEMKVLSKWMYQFNSELKAKGEELNPLYADLEKNIKEESPFIKTNDFVNCCKLIVSLFTIQFEFSFFFTRQTHSFWDIKNNVFPEALSIFTVLLPAIVANKPKVLEHAYKDIIQDIVIPARNDKSWYTWLTRNHSVCNWLKLVQNCRFDELDVYWYEPELLLNALLLFNTQNPYLKIRINHFLDNIIQTYAQNQNELMKQLRVNILFTEFLEGLNENHRKNLFRVISLCNIDQAKSNFLNNCTKHINQRISDLCQSKENTAPNFFASVAKKERTNTFTLPHDAETVEAIILCFKNQLSGLRIEPQKAEIISDYLFSLGQPILTAEQKEQAKNSSRPTLDYIGQYT</sequence>
<protein>
    <submittedName>
        <fullName evidence="1">Uncharacterized protein</fullName>
    </submittedName>
</protein>
<gene>
    <name evidence="1" type="ORF">NCTC11532_00247</name>
</gene>
<evidence type="ECO:0000313" key="1">
    <source>
        <dbReference type="EMBL" id="STY28079.1"/>
    </source>
</evidence>